<dbReference type="Proteomes" id="UP000700732">
    <property type="component" value="Unassembled WGS sequence"/>
</dbReference>
<dbReference type="PANTHER" id="PTHR41339">
    <property type="entry name" value="LIPL48"/>
    <property type="match status" value="1"/>
</dbReference>
<proteinExistence type="predicted"/>
<name>A0ABR6W7X6_9BACT</name>
<dbReference type="InterPro" id="IPR014756">
    <property type="entry name" value="Ig_E-set"/>
</dbReference>
<dbReference type="CDD" id="cd00603">
    <property type="entry name" value="IPT_PCSR"/>
    <property type="match status" value="1"/>
</dbReference>
<evidence type="ECO:0000259" key="1">
    <source>
        <dbReference type="SMART" id="SM00429"/>
    </source>
</evidence>
<dbReference type="InterPro" id="IPR002909">
    <property type="entry name" value="IPT_dom"/>
</dbReference>
<feature type="domain" description="IPT/TIG" evidence="1">
    <location>
        <begin position="39"/>
        <end position="120"/>
    </location>
</feature>
<sequence>MNFIKHYSRILFFFLGLVMVGVSCKKDVIDDPQPQPALAPSITSIDPATAPVGSTIAVNGTNFDSAAVGTTVSIGGVSATIVSITSTRIVVTVPTGAVAGPISVTTGGQTVQSTVSFTPSATVPTPAGAKPVAEKQGTYFRNQSWSSDTVYVLRGKVYIPENFTLTIAPGTIIKGAGPESDPSGTNQAGALIIERRAQLIARGTAAQPIIFTSAKAAGGRNPGDWGGVVLIGKSPINRPRATPYPNGIRNTIEAYGEPFDNSGALQYVRIEYAGAGRLAGLSMIGVGNATTIDHVQVSYSASDAFAWFGGSVNAKNLYAYRNADDDWTVDWGYVGNVQFGVALRNPATADQSGSNGFEIENFDTDQTTDVEAVVPINGYTQRVAVFSNMSNFAYSTTPTTTAGGASYGAGIYLRRNSTVSIYNSLVYGYPEGIHLESVASATGITNGITDLKGIVLANVLTPIVGGGATTTEQVTAYVSGAGRANVVIASTDVASLLLNANTFTLDTPNFVPQAGSPILAGAITGDKLTNAFFSPVTYRGAFGTENWLAGWTSVTPQTTAYDR</sequence>
<dbReference type="EMBL" id="VFIA01000018">
    <property type="protein sequence ID" value="MBC3792674.1"/>
    <property type="molecule type" value="Genomic_DNA"/>
</dbReference>
<reference evidence="2 3" key="1">
    <citation type="submission" date="2019-06" db="EMBL/GenBank/DDBJ databases">
        <title>Spirosoma utsteinense sp. nov. isolated from Antarctic ice-free soils.</title>
        <authorList>
            <person name="Tahon G."/>
        </authorList>
    </citation>
    <scope>NUCLEOTIDE SEQUENCE [LARGE SCALE GENOMIC DNA]</scope>
    <source>
        <strain evidence="2 3">LMG 31447</strain>
    </source>
</reference>
<dbReference type="Gene3D" id="2.60.40.10">
    <property type="entry name" value="Immunoglobulins"/>
    <property type="match status" value="1"/>
</dbReference>
<comment type="caution">
    <text evidence="2">The sequence shown here is derived from an EMBL/GenBank/DDBJ whole genome shotgun (WGS) entry which is preliminary data.</text>
</comment>
<evidence type="ECO:0000313" key="3">
    <source>
        <dbReference type="Proteomes" id="UP000700732"/>
    </source>
</evidence>
<keyword evidence="3" id="KW-1185">Reference proteome</keyword>
<evidence type="ECO:0000313" key="2">
    <source>
        <dbReference type="EMBL" id="MBC3792674.1"/>
    </source>
</evidence>
<protein>
    <recommendedName>
        <fullName evidence="1">IPT/TIG domain-containing protein</fullName>
    </recommendedName>
</protein>
<dbReference type="PROSITE" id="PS51257">
    <property type="entry name" value="PROKAR_LIPOPROTEIN"/>
    <property type="match status" value="1"/>
</dbReference>
<gene>
    <name evidence="2" type="ORF">FH603_3188</name>
</gene>
<dbReference type="RefSeq" id="WP_186738433.1">
    <property type="nucleotide sequence ID" value="NZ_VFIA01000018.1"/>
</dbReference>
<dbReference type="SUPFAM" id="SSF81296">
    <property type="entry name" value="E set domains"/>
    <property type="match status" value="1"/>
</dbReference>
<dbReference type="Pfam" id="PF01833">
    <property type="entry name" value="TIG"/>
    <property type="match status" value="1"/>
</dbReference>
<dbReference type="PANTHER" id="PTHR41339:SF1">
    <property type="entry name" value="SECRETED PROTEIN"/>
    <property type="match status" value="1"/>
</dbReference>
<dbReference type="InterPro" id="IPR013783">
    <property type="entry name" value="Ig-like_fold"/>
</dbReference>
<accession>A0ABR6W7X6</accession>
<dbReference type="SMART" id="SM00429">
    <property type="entry name" value="IPT"/>
    <property type="match status" value="1"/>
</dbReference>
<organism evidence="2 3">
    <name type="scientific">Spirosoma utsteinense</name>
    <dbReference type="NCBI Taxonomy" id="2585773"/>
    <lineage>
        <taxon>Bacteria</taxon>
        <taxon>Pseudomonadati</taxon>
        <taxon>Bacteroidota</taxon>
        <taxon>Cytophagia</taxon>
        <taxon>Cytophagales</taxon>
        <taxon>Cytophagaceae</taxon>
        <taxon>Spirosoma</taxon>
    </lineage>
</organism>